<feature type="coiled-coil region" evidence="6">
    <location>
        <begin position="366"/>
        <end position="417"/>
    </location>
</feature>
<feature type="coiled-coil region" evidence="6">
    <location>
        <begin position="3801"/>
        <end position="3828"/>
    </location>
</feature>
<feature type="domain" description="ELK" evidence="8">
    <location>
        <begin position="2201"/>
        <end position="2222"/>
    </location>
</feature>
<dbReference type="InterPro" id="IPR028745">
    <property type="entry name" value="AKAP9/Pericentrin"/>
</dbReference>
<dbReference type="SMART" id="SM01188">
    <property type="entry name" value="ELK"/>
    <property type="match status" value="11"/>
</dbReference>
<feature type="compositionally biased region" description="Basic and acidic residues" evidence="7">
    <location>
        <begin position="43"/>
        <end position="54"/>
    </location>
</feature>
<evidence type="ECO:0000256" key="5">
    <source>
        <dbReference type="ARBA" id="ARBA00023212"/>
    </source>
</evidence>
<feature type="compositionally biased region" description="Low complexity" evidence="7">
    <location>
        <begin position="3617"/>
        <end position="3627"/>
    </location>
</feature>
<feature type="region of interest" description="Disordered" evidence="7">
    <location>
        <begin position="3607"/>
        <end position="3627"/>
    </location>
</feature>
<feature type="coiled-coil region" evidence="6">
    <location>
        <begin position="2063"/>
        <end position="2120"/>
    </location>
</feature>
<dbReference type="InterPro" id="IPR019528">
    <property type="entry name" value="PACT_domain"/>
</dbReference>
<feature type="compositionally biased region" description="Low complexity" evidence="7">
    <location>
        <begin position="4654"/>
        <end position="4667"/>
    </location>
</feature>
<evidence type="ECO:0000256" key="2">
    <source>
        <dbReference type="ARBA" id="ARBA00022490"/>
    </source>
</evidence>
<dbReference type="InterPro" id="IPR005539">
    <property type="entry name" value="ELK_dom"/>
</dbReference>
<feature type="region of interest" description="Disordered" evidence="7">
    <location>
        <begin position="4758"/>
        <end position="4778"/>
    </location>
</feature>
<feature type="compositionally biased region" description="Low complexity" evidence="7">
    <location>
        <begin position="4718"/>
        <end position="4729"/>
    </location>
</feature>
<dbReference type="Pfam" id="PF10495">
    <property type="entry name" value="PACT_coil_coil"/>
    <property type="match status" value="1"/>
</dbReference>
<feature type="region of interest" description="Disordered" evidence="7">
    <location>
        <begin position="3653"/>
        <end position="3682"/>
    </location>
</feature>
<evidence type="ECO:0000256" key="1">
    <source>
        <dbReference type="ARBA" id="ARBA00004300"/>
    </source>
</evidence>
<feature type="region of interest" description="Disordered" evidence="7">
    <location>
        <begin position="4646"/>
        <end position="4738"/>
    </location>
</feature>
<evidence type="ECO:0000259" key="8">
    <source>
        <dbReference type="SMART" id="SM01188"/>
    </source>
</evidence>
<feature type="coiled-coil region" evidence="6">
    <location>
        <begin position="1929"/>
        <end position="1956"/>
    </location>
</feature>
<feature type="domain" description="ELK" evidence="8">
    <location>
        <begin position="2131"/>
        <end position="2152"/>
    </location>
</feature>
<evidence type="ECO:0000256" key="6">
    <source>
        <dbReference type="SAM" id="Coils"/>
    </source>
</evidence>
<keyword evidence="5" id="KW-0206">Cytoskeleton</keyword>
<protein>
    <submittedName>
        <fullName evidence="10">A-kinase anchor protein 9-like</fullName>
    </submittedName>
</protein>
<dbReference type="GeneID" id="100368547"/>
<feature type="domain" description="ELK" evidence="8">
    <location>
        <begin position="579"/>
        <end position="600"/>
    </location>
</feature>
<evidence type="ECO:0000313" key="10">
    <source>
        <dbReference type="RefSeq" id="XP_006825094.1"/>
    </source>
</evidence>
<feature type="region of interest" description="Disordered" evidence="7">
    <location>
        <begin position="2639"/>
        <end position="2680"/>
    </location>
</feature>
<accession>A0ABM0MYK3</accession>
<feature type="coiled-coil region" evidence="6">
    <location>
        <begin position="1692"/>
        <end position="1789"/>
    </location>
</feature>
<dbReference type="Proteomes" id="UP000694865">
    <property type="component" value="Unplaced"/>
</dbReference>
<sequence>MDEEERLKKLQAGRERLAKFQKQRSASGASPDKKKRRRKSSRKSTENGKERCIERPASSLSQGSELYEGSSTGNELSGTHSDLTSPLSLDSDQRSISADEYSLEDTTSLSAELHRIGLRDAKARIAQLEETLYGKQVALQQTQEDNDKLRQLLVNQGFNNTESLSSSREAEYRSAIDQYNLKIQEFQQALLQRDEVIKQLSVNLQSVLQNRDSLQVEATSQAHQLTQHILLLRQQLQQAQEVVMSQTREHASTGEQLADAKKKVEELSRAIEEKDVALQELGELFSTKCQELNNIAKERDEIKHKSSEEVRQLMASIQELQTKAHQTVHDVASDAEQNTGIRLAELRAELDETYGQQINIMKQQLGERHREELDAWDNKYKHLEEQVKNNTVQQNTLHALQNEIEELKSQITEKDLVMDRNKIDIAQLNTNFAESVSTYQKEIQDLKELSLQTSDQDDKFKKEIEWLQKQLIQANDKNVSLEARHSEEIAVLQSQINHTETDSNEIAKLRTEYLDQIERMKVEQDEAVMQLMNKLESVSEEKETAKLKHEQEIYNLRTKFENELKVAQVSVNIEDLKREIEEELEKKYEKKMEDQQDRISSMHEIEIKRLKTSLAVDYEEDVKTYKQELEEYYEQVVEGVKAEKDKEFIEQLQNVRKELSERHEKELEEYREKYEVEKSEKASIKHPLEEGMIIEKESESLIDPSLLEQYHTPQHHAPHLEMQLHQMSMESSPAGSVADLEIVTKLRGENQDLSEARDALLQQIDECHQQQEQMQDDLLTIMNERDDIRDQKESLEAELESVRSGVTIDSYLPTQDTVFNSEKSDALINENEMLRKELADMEADLVEFKISITSLKEENSRLQMERDDLEGKLSEMQDQVDSSSAADANEILESKLLNQASFFEQERQEYEKEIEDVSNNLETVTIAKEELKEELRAVKESYDKVTAELKAKTVDSTDGGSHDAKENGVSVEFAAKMLQLEQENDMLKTSLEIKESEALNSSEKLEKELCARKESEEELLHENERLREMLSSQFSTTESAADDTSSSFSDQKTVDLMNEISRLKKDLKETQEIYTKENELLKQALDYEKVTSAQLLQKEPSSEFLQGLEPTQRDVIELKQLLAKKEQREHEILTEKNKQIGVLQESNAQLEREKEKLQKLIMEHEKQVTEMSQRMLTSDSVSEEVQEVFGRQLTAIQSNRDMLQRQLEEMQSQQGSLPEVLGEKAMLEESLRREKDLLSQKMKEKEDLQRELIKQKQALDERISEQKKIEDILLEKDRLEQELSKQKSLLESELEDIEQKLNEKEDELMYEKSVLEKELQQKDEKLILTEEHYQQREKEIEKEFLNEINTVKSKVEDEYMTKLSKLRADSDKTHADAIARLKREMFSDFSLQEARTKEHHLSDISLLKTKHQSQLDSLRAEFESQMQRLQEELDTERQHQLGTVKSVHERERSRELQEMKDEHQKEMDALREDMDVKHHDIFDEMLKKVDENHEEEIRQMQIDSEKEQKLHLEALRITMEQTNAARVEVIRAEMDHSKAKALADLRESLIETHRNDLAMLTNQLQSEWTDRMDTLTAEHEKEIETLRDEITQRSQQELEELRNNHKKVMEELTKELETKNDALIAEKKNKSETEEEQKSDVELLLEERQKMLEEAEAVQQNLARIHNQEMQEMRVNMNASHQELVDDLVAAKKAHEETNAKHLQTIAELQHKVDQVDIEEHEALLEEVEALRQEIGRQKKKSEKEHGREMEKLRGFFEEKLEETEKSWAEELDRVKAEHLDDIERQQQDDHGLETENFEISALTRHQQYTFTQISISDAESSPPPSPYKMLESGEHLTQGMDEKLREKYRIDLEKMKTELESEHKAEIYRLKSQMELKYELDIKSCKDELNNRHEQELSKLQQSHLEQLEAEKQYLTDIHLKEVTRLRMVSAADAARQVETEVENLRSEMEFSKKEELSEIKDELGHEHRMEVGAMQADFDIQKQVEVKRAQAECQKELDEKIEEMNQRAEDRLIEEVAHVRSELAIENAQQMEMMKMNLEMQKSKELELMSKEFEIERERILTEMDEKLKSLEQELAEKAKIDKEDACVTLQQKHENEMKNLKKQLDEEKIKYSLLKDSIDRGENPEIALLKERLEKQYDSQVELIKTEITQEYEGIIQTMQEQATDHLQGHQTLLDKFVEEQETEVMAAKEVHASDLVNLREALQQQHQNEIEMLKGMHCREIENLKVELVQKLNEEKERMDKEKVNEFDVHKNELEKLKKEHLVELELQEERVKEELTASHMEKFRAVTNELEAAHQREIEATKEGVKEYIEAEYVTRIEELEKDVADREDILKDFIEKHETEVAELKESYTEKIKAEKMKVRSQYDDRVDAVNMDTQREVDAAKSDLEEVHRQEIIELQSKLEAEHTDDMELLERAKRQEIDTLKQKHSDDMEKMKAELEEKLRHTLEEIEGDYESQKEQEMTAFRESLHSEYRRIKDEMANQTREREQQYVAESDAAFESIKKEHEIEVGRIQKESEQLQQQLEREQEIVAKLKDENEKLQTRLKEEVEKHDTTMNRREREMEESDNLLAMLRSDLDRLNTERDTTQRINDHLLRVMTESVRVSLATGEKINKKLASILPDSRPDIEGAVALERESGVGSDRPDESDSGAAMQGANSDSQEKEGLGSDDGTLLDTSVTSITDEGLEISQLTESMFVGPDLGPEGEEIVLGAGSRLQGSVETLLDVIVTTTQQLHQSQELLTATTETQEELRIVNEELNERLQAQEKEEHEHHVDQELTDGHSVESLREQLTKKEENEQELVEQLEVTTTRLKQLELAQHQLREEQEQLDQQKMALAETIDTQELEEGPAWKGKKGKVGLLEENDRLCQEKKDLENQFKKDKEDLETRQKLLESALEEQTSRCDELVREQRSQTEEYERQFEAMDKQLKSNKLFLEQQATEREQERDDFQKEIHKLQEHIKMKGGLRGDDTLLKEIQDLTQELKDKISAHNEVVKEKQQLVHDLQEKVTLENQLKQQIRELENQVEEKNRVEQDLIEKKSELENELKKKEQIEEDLMQEKEVLQQQLYDNLLQLGALQSKLDSTKHGFDEKRSTTTSAASSTDGVSVAQQLEQDKEAIERKDEEITNLVEQLEQFREEIMDKEEEIQGLNMQIEVHRKEIDAQKESLHELEKTKEEHEQFLSTLEKTERGDKAEEQTISKFSHKLLEEKNQELDDLNEQLSQAQEEIQHLQQDIRQREQENKDIEIENLKDQLSKSHDDLEHLQQALEHRAADTSGEGKDIEIEQLNTQLAKAHEELEQLRQEIEDREADTGANVEVLANELEQLRLEHETMLDEKEQEISNYKLHLENEKNKDPLINPLVVETLEMTRNHHDEIKQQLEEELYTLRHLMSEREQEVEHLEEQLARLRTRSDSPGSSDDERNMQMDQLEAEIQDKDAHIARLKVQVDNMQDAIFKKQQELNNAQRSTSDFNENLERMKVLHAEEIAVMRKSQEEEIKQVKADAETRYLQKLSTMKSLSPATARDLEQSMYELRAKLTEQHQQHIRELSDKLERDNEIELESLKIKHEQDKREMRDEHKKEIEMAIVKTRRDLIQQHRLEIQTLQDEYHRRGDSISSPSPTPSIRELGRRLQHELEHTERLDSELMSQLRTRQDGVGQEGSPISGATGDSMSEPGAGGDQVTSRLQALLNRVYNEGLQVLSLSDLVYLRRHSSPRPKTPEGADLGTLQQAWESEKHTLLAAIQALKDLISQTTASGVWTAESRENDWRAELLKAIKYVFDKERETLLAELRTHVVAHGERNLSDIQELERRIKEQEEHQRSALEQILAADRASMLAELRDLRAHLTVVQKERDEQGQQMIQQINTLESHDEQRERQSKRQLEMLEYKYQQEKVLAEDIKSALDLEKTKTVELSTGLTKEKSIVVELKNEISELQTKLGNITNNFEREQARLEAVTSTLEAEKTENKNLREELEAERQTAEHLKCTFENENERSMQSSHRDQETIKELRTNLEKEKTKRTEMTNMYERQVLNTNALDRELQSEKSQSKTVISAERTKAAEFKASLEVEKARSEELSAALQRERDLSSKFRESLERERATLEHTSQRDHRAMADIKGELDAARKKSLDLHTALEQSKNTVATLNAMLESEKSRSLEDLDRERAVAKQLKASVDSLQSQRQDLTRQLDNERDRGVRLRNERDRLQAQLMSQKDRERENEAHRERERQLERQKQRERDREKELDKQRQRDRDLDKHLERQKSETAQMEIRELKQKLSLVEQQRDFDRAREIHRRTMNGSVVETDNEEIQQAFETEISKGAQRAGFDSLSSSKTGITPESSPSKVAMYKQQLENARQTLQLLVIRHQEELGKRSVSRSGDGVSSHDPYSDVEIQRLQKVLNEISNELKNVHSSLTSEEDPTDGSPAMSNLNARLLKQNADLTTFVSRLSEEKTELRGALAKLEEEVWKYRQKESELDHYTKKSLDSAETILATERAAWARERLANQRALQEAESEIVRLKSEYRHEAMKRETLQQQQEFSQPSETQQAKLQRMYGKYLRAESFRKALVYQKKYLLLLLGGFHDCEQATLSMIAKMGAYPSPADLQRRSRHPRSYTRFRSAVRVVIAVSRLKFLVRKWRRATRIGSSAVGGTPTALSVQSVPHTSTPSPSRSRDAHMLSYAAYTPPVRDRHTRSATQPSPRSSYLSQRSHGASNNDPLTVPSLSASLPLDDSVTSIDDGTDTSLSNYIQRLESLQTRLERVQRGNTVGGNSRQYSGLYSKR</sequence>
<dbReference type="RefSeq" id="XP_006825094.1">
    <property type="nucleotide sequence ID" value="XM_006825031.1"/>
</dbReference>
<gene>
    <name evidence="10" type="primary">LOC100368547</name>
</gene>
<feature type="compositionally biased region" description="Polar residues" evidence="7">
    <location>
        <begin position="4691"/>
        <end position="4714"/>
    </location>
</feature>
<dbReference type="PANTHER" id="PTHR44981">
    <property type="entry name" value="PERICENTRIN-LIKE PROTEIN, ISOFORM F"/>
    <property type="match status" value="1"/>
</dbReference>
<feature type="domain" description="ELK" evidence="8">
    <location>
        <begin position="1870"/>
        <end position="1891"/>
    </location>
</feature>
<comment type="subcellular location">
    <subcellularLocation>
        <location evidence="1">Cytoplasm</location>
        <location evidence="1">Cytoskeleton</location>
        <location evidence="1">Microtubule organizing center</location>
        <location evidence="1">Centrosome</location>
    </subcellularLocation>
</comment>
<feature type="coiled-coil region" evidence="6">
    <location>
        <begin position="3919"/>
        <end position="4027"/>
    </location>
</feature>
<feature type="coiled-coil region" evidence="6">
    <location>
        <begin position="169"/>
        <end position="323"/>
    </location>
</feature>
<feature type="compositionally biased region" description="Basic and acidic residues" evidence="7">
    <location>
        <begin position="4182"/>
        <end position="4204"/>
    </location>
</feature>
<keyword evidence="3" id="KW-0597">Phosphoprotein</keyword>
<evidence type="ECO:0000256" key="7">
    <source>
        <dbReference type="SAM" id="MobiDB-lite"/>
    </source>
</evidence>
<organism evidence="9 10">
    <name type="scientific">Saccoglossus kowalevskii</name>
    <name type="common">Acorn worm</name>
    <dbReference type="NCBI Taxonomy" id="10224"/>
    <lineage>
        <taxon>Eukaryota</taxon>
        <taxon>Metazoa</taxon>
        <taxon>Hemichordata</taxon>
        <taxon>Enteropneusta</taxon>
        <taxon>Harrimaniidae</taxon>
        <taxon>Saccoglossus</taxon>
    </lineage>
</organism>
<feature type="domain" description="ELK" evidence="8">
    <location>
        <begin position="540"/>
        <end position="561"/>
    </location>
</feature>
<feature type="compositionally biased region" description="Basic and acidic residues" evidence="7">
    <location>
        <begin position="1446"/>
        <end position="1462"/>
    </location>
</feature>
<keyword evidence="2" id="KW-0963">Cytoplasm</keyword>
<feature type="compositionally biased region" description="Basic and acidic residues" evidence="7">
    <location>
        <begin position="4211"/>
        <end position="4265"/>
    </location>
</feature>
<feature type="domain" description="ELK" evidence="8">
    <location>
        <begin position="345"/>
        <end position="366"/>
    </location>
</feature>
<reference evidence="10" key="1">
    <citation type="submission" date="2025-08" db="UniProtKB">
        <authorList>
            <consortium name="RefSeq"/>
        </authorList>
    </citation>
    <scope>IDENTIFICATION</scope>
    <source>
        <tissue evidence="10">Testes</tissue>
    </source>
</reference>
<feature type="region of interest" description="Disordered" evidence="7">
    <location>
        <begin position="1433"/>
        <end position="1462"/>
    </location>
</feature>
<name>A0ABM0MYK3_SACKO</name>
<feature type="domain" description="ELK" evidence="8">
    <location>
        <begin position="1405"/>
        <end position="1423"/>
    </location>
</feature>
<keyword evidence="9" id="KW-1185">Reference proteome</keyword>
<feature type="coiled-coil region" evidence="6">
    <location>
        <begin position="514"/>
        <end position="680"/>
    </location>
</feature>
<feature type="compositionally biased region" description="Basic residues" evidence="7">
    <location>
        <begin position="33"/>
        <end position="42"/>
    </location>
</feature>
<feature type="region of interest" description="Disordered" evidence="7">
    <location>
        <begin position="1"/>
        <end position="93"/>
    </location>
</feature>
<feature type="coiled-coil region" evidence="6">
    <location>
        <begin position="2429"/>
        <end position="2594"/>
    </location>
</feature>
<feature type="domain" description="ELK" evidence="8">
    <location>
        <begin position="1840"/>
        <end position="1861"/>
    </location>
</feature>
<keyword evidence="4 6" id="KW-0175">Coiled coil</keyword>
<feature type="domain" description="ELK" evidence="8">
    <location>
        <begin position="609"/>
        <end position="630"/>
    </location>
</feature>
<feature type="coiled-coil region" evidence="6">
    <location>
        <begin position="1118"/>
        <end position="1318"/>
    </location>
</feature>
<feature type="region of interest" description="Disordered" evidence="7">
    <location>
        <begin position="4170"/>
        <end position="4265"/>
    </location>
</feature>
<feature type="coiled-coil region" evidence="6">
    <location>
        <begin position="2745"/>
        <end position="3070"/>
    </location>
</feature>
<feature type="compositionally biased region" description="Basic and acidic residues" evidence="7">
    <location>
        <begin position="2639"/>
        <end position="2650"/>
    </location>
</feature>
<feature type="coiled-coil region" evidence="6">
    <location>
        <begin position="1576"/>
        <end position="1668"/>
    </location>
</feature>
<evidence type="ECO:0000313" key="9">
    <source>
        <dbReference type="Proteomes" id="UP000694865"/>
    </source>
</evidence>
<feature type="compositionally biased region" description="Low complexity" evidence="7">
    <location>
        <begin position="81"/>
        <end position="90"/>
    </location>
</feature>
<evidence type="ECO:0000256" key="4">
    <source>
        <dbReference type="ARBA" id="ARBA00023054"/>
    </source>
</evidence>
<feature type="coiled-coil region" evidence="6">
    <location>
        <begin position="1053"/>
        <end position="1084"/>
    </location>
</feature>
<feature type="compositionally biased region" description="Polar residues" evidence="7">
    <location>
        <begin position="58"/>
        <end position="80"/>
    </location>
</feature>
<feature type="region of interest" description="Disordered" evidence="7">
    <location>
        <begin position="3089"/>
        <end position="3110"/>
    </location>
</feature>
<dbReference type="PANTHER" id="PTHR44981:SF2">
    <property type="entry name" value="PERICENTRIN-LIKE PROTEIN, ISOFORM F"/>
    <property type="match status" value="1"/>
</dbReference>
<feature type="coiled-coil region" evidence="6">
    <location>
        <begin position="1988"/>
        <end position="2016"/>
    </location>
</feature>
<feature type="domain" description="ELK" evidence="8">
    <location>
        <begin position="3535"/>
        <end position="3556"/>
    </location>
</feature>
<evidence type="ECO:0000256" key="3">
    <source>
        <dbReference type="ARBA" id="ARBA00022553"/>
    </source>
</evidence>
<feature type="compositionally biased region" description="Basic and acidic residues" evidence="7">
    <location>
        <begin position="3607"/>
        <end position="3616"/>
    </location>
</feature>
<feature type="compositionally biased region" description="Basic and acidic residues" evidence="7">
    <location>
        <begin position="1"/>
        <end position="18"/>
    </location>
</feature>
<feature type="coiled-coil region" evidence="6">
    <location>
        <begin position="4500"/>
        <end position="4527"/>
    </location>
</feature>
<feature type="coiled-coil region" evidence="6">
    <location>
        <begin position="2322"/>
        <end position="2397"/>
    </location>
</feature>
<feature type="compositionally biased region" description="Polar residues" evidence="7">
    <location>
        <begin position="4760"/>
        <end position="4778"/>
    </location>
</feature>
<feature type="domain" description="ELK" evidence="8">
    <location>
        <begin position="2426"/>
        <end position="2444"/>
    </location>
</feature>
<feature type="coiled-coil region" evidence="6">
    <location>
        <begin position="743"/>
        <end position="948"/>
    </location>
</feature>
<proteinExistence type="predicted"/>
<feature type="coiled-coil region" evidence="6">
    <location>
        <begin position="4443"/>
        <end position="4470"/>
    </location>
</feature>
<feature type="coiled-coil region" evidence="6">
    <location>
        <begin position="2222"/>
        <end position="2275"/>
    </location>
</feature>